<proteinExistence type="predicted"/>
<accession>D4F7G0</accession>
<organism evidence="1 2">
    <name type="scientific">Edwardsiella tarda ATCC 23685</name>
    <dbReference type="NCBI Taxonomy" id="500638"/>
    <lineage>
        <taxon>Bacteria</taxon>
        <taxon>Pseudomonadati</taxon>
        <taxon>Pseudomonadota</taxon>
        <taxon>Gammaproteobacteria</taxon>
        <taxon>Enterobacterales</taxon>
        <taxon>Hafniaceae</taxon>
        <taxon>Edwardsiella</taxon>
    </lineage>
</organism>
<comment type="caution">
    <text evidence="1">The sequence shown here is derived from an EMBL/GenBank/DDBJ whole genome shotgun (WGS) entry which is preliminary data.</text>
</comment>
<reference evidence="1 2" key="1">
    <citation type="submission" date="2010-02" db="EMBL/GenBank/DDBJ databases">
        <authorList>
            <person name="Weinstock G."/>
            <person name="Sodergren E."/>
            <person name="Clifton S."/>
            <person name="Fulton L."/>
            <person name="Fulton B."/>
            <person name="Courtney L."/>
            <person name="Fronick C."/>
            <person name="Harrison M."/>
            <person name="Strong C."/>
            <person name="Farmer C."/>
            <person name="Delahaunty K."/>
            <person name="Markovic C."/>
            <person name="Hall O."/>
            <person name="Minx P."/>
            <person name="Tomlinson C."/>
            <person name="Mitreva M."/>
            <person name="Nelson J."/>
            <person name="Hou S."/>
            <person name="Wollam A."/>
            <person name="Pepin K.H."/>
            <person name="Johnson M."/>
            <person name="Bhonagiri V."/>
            <person name="Zhang X."/>
            <person name="Suruliraj S."/>
            <person name="Warren W."/>
            <person name="Chinwalla A."/>
            <person name="Mardis E.R."/>
            <person name="Wilson R.K."/>
        </authorList>
    </citation>
    <scope>NUCLEOTIDE SEQUENCE [LARGE SCALE GENOMIC DNA]</scope>
    <source>
        <strain evidence="1 2">ATCC 23685</strain>
    </source>
</reference>
<name>D4F7G0_EDWTA</name>
<sequence length="43" mass="5173">MAVCIVDIFYIFKKTDKESDTRADNAYLINNRRQENPFLCFLR</sequence>
<evidence type="ECO:0000313" key="1">
    <source>
        <dbReference type="EMBL" id="EFE22323.1"/>
    </source>
</evidence>
<dbReference type="EMBL" id="ADGK01000232">
    <property type="protein sequence ID" value="EFE22323.1"/>
    <property type="molecule type" value="Genomic_DNA"/>
</dbReference>
<gene>
    <name evidence="1" type="ORF">EDWATA_02695</name>
</gene>
<dbReference type="AlphaFoldDB" id="D4F7G0"/>
<protein>
    <submittedName>
        <fullName evidence="1">Uncharacterized protein</fullName>
    </submittedName>
</protein>
<dbReference type="HOGENOM" id="CLU_3232877_0_0_6"/>
<dbReference type="Proteomes" id="UP000003692">
    <property type="component" value="Unassembled WGS sequence"/>
</dbReference>
<evidence type="ECO:0000313" key="2">
    <source>
        <dbReference type="Proteomes" id="UP000003692"/>
    </source>
</evidence>